<keyword evidence="1" id="KW-0614">Plasmid</keyword>
<name>A0A375IVE6_9BURK</name>
<dbReference type="Proteomes" id="UP000255505">
    <property type="component" value="Plasmid III"/>
</dbReference>
<protein>
    <submittedName>
        <fullName evidence="1">Uncharacterized protein</fullName>
    </submittedName>
</protein>
<sequence>MMSQETWRCDPVFAACKRKLAQEEMTSALRARNPGIELPMTARPLIANPLLVRRGISAARTRGFPRRSG</sequence>
<organism evidence="1 2">
    <name type="scientific">Cupriavidus taiwanensis</name>
    <dbReference type="NCBI Taxonomy" id="164546"/>
    <lineage>
        <taxon>Bacteria</taxon>
        <taxon>Pseudomonadati</taxon>
        <taxon>Pseudomonadota</taxon>
        <taxon>Betaproteobacteria</taxon>
        <taxon>Burkholderiales</taxon>
        <taxon>Burkholderiaceae</taxon>
        <taxon>Cupriavidus</taxon>
    </lineage>
</organism>
<dbReference type="AlphaFoldDB" id="A0A375IVE6"/>
<geneLocation type="plasmid" evidence="1">
    <name>III</name>
</geneLocation>
<evidence type="ECO:0000313" key="2">
    <source>
        <dbReference type="Proteomes" id="UP000255505"/>
    </source>
</evidence>
<reference evidence="1 2" key="1">
    <citation type="submission" date="2018-01" db="EMBL/GenBank/DDBJ databases">
        <authorList>
            <person name="Gaut B.S."/>
            <person name="Morton B.R."/>
            <person name="Clegg M.T."/>
            <person name="Duvall M.R."/>
        </authorList>
    </citation>
    <scope>NUCLEOTIDE SEQUENCE [LARGE SCALE GENOMIC DNA]</scope>
    <source>
        <strain evidence="1">Cupriavidus taiwanensis LMG 19425</strain>
        <plasmid evidence="2">Plasmid iii</plasmid>
    </source>
</reference>
<proteinExistence type="predicted"/>
<accession>A0A375IVE6</accession>
<gene>
    <name evidence="1" type="ORF">CT19425_P30241</name>
</gene>
<evidence type="ECO:0000313" key="1">
    <source>
        <dbReference type="EMBL" id="SPK77392.1"/>
    </source>
</evidence>
<dbReference type="EMBL" id="LT991978">
    <property type="protein sequence ID" value="SPK77392.1"/>
    <property type="molecule type" value="Genomic_DNA"/>
</dbReference>